<reference evidence="1" key="1">
    <citation type="journal article" date="2020" name="Stud. Mycol.">
        <title>101 Dothideomycetes genomes: a test case for predicting lifestyles and emergence of pathogens.</title>
        <authorList>
            <person name="Haridas S."/>
            <person name="Albert R."/>
            <person name="Binder M."/>
            <person name="Bloem J."/>
            <person name="Labutti K."/>
            <person name="Salamov A."/>
            <person name="Andreopoulos B."/>
            <person name="Baker S."/>
            <person name="Barry K."/>
            <person name="Bills G."/>
            <person name="Bluhm B."/>
            <person name="Cannon C."/>
            <person name="Castanera R."/>
            <person name="Culley D."/>
            <person name="Daum C."/>
            <person name="Ezra D."/>
            <person name="Gonzalez J."/>
            <person name="Henrissat B."/>
            <person name="Kuo A."/>
            <person name="Liang C."/>
            <person name="Lipzen A."/>
            <person name="Lutzoni F."/>
            <person name="Magnuson J."/>
            <person name="Mondo S."/>
            <person name="Nolan M."/>
            <person name="Ohm R."/>
            <person name="Pangilinan J."/>
            <person name="Park H.-J."/>
            <person name="Ramirez L."/>
            <person name="Alfaro M."/>
            <person name="Sun H."/>
            <person name="Tritt A."/>
            <person name="Yoshinaga Y."/>
            <person name="Zwiers L.-H."/>
            <person name="Turgeon B."/>
            <person name="Goodwin S."/>
            <person name="Spatafora J."/>
            <person name="Crous P."/>
            <person name="Grigoriev I."/>
        </authorList>
    </citation>
    <scope>NUCLEOTIDE SEQUENCE</scope>
    <source>
        <strain evidence="1">CBS 122681</strain>
    </source>
</reference>
<organism evidence="1 2">
    <name type="scientific">Lophiostoma macrostomum CBS 122681</name>
    <dbReference type="NCBI Taxonomy" id="1314788"/>
    <lineage>
        <taxon>Eukaryota</taxon>
        <taxon>Fungi</taxon>
        <taxon>Dikarya</taxon>
        <taxon>Ascomycota</taxon>
        <taxon>Pezizomycotina</taxon>
        <taxon>Dothideomycetes</taxon>
        <taxon>Pleosporomycetidae</taxon>
        <taxon>Pleosporales</taxon>
        <taxon>Lophiostomataceae</taxon>
        <taxon>Lophiostoma</taxon>
    </lineage>
</organism>
<evidence type="ECO:0000313" key="2">
    <source>
        <dbReference type="Proteomes" id="UP000799324"/>
    </source>
</evidence>
<keyword evidence="2" id="KW-1185">Reference proteome</keyword>
<protein>
    <submittedName>
        <fullName evidence="1">Uncharacterized protein</fullName>
    </submittedName>
</protein>
<name>A0A6A6T6N1_9PLEO</name>
<dbReference type="Proteomes" id="UP000799324">
    <property type="component" value="Unassembled WGS sequence"/>
</dbReference>
<gene>
    <name evidence="1" type="ORF">K491DRAFT_716412</name>
</gene>
<sequence length="121" mass="13819">MPPPKYVRAEIDDETIQRLKTAAGKFGEVSTSSIDDLQEIIGDGHIFCCGIQTSFWFLHDRSKLRDRLHELPKFMADILRESSFDKPHPIGLTIPWDDDRELGKTVDKPSKIARIFSLFSS</sequence>
<dbReference type="AlphaFoldDB" id="A0A6A6T6N1"/>
<dbReference type="EMBL" id="MU004351">
    <property type="protein sequence ID" value="KAF2655332.1"/>
    <property type="molecule type" value="Genomic_DNA"/>
</dbReference>
<evidence type="ECO:0000313" key="1">
    <source>
        <dbReference type="EMBL" id="KAF2655332.1"/>
    </source>
</evidence>
<proteinExistence type="predicted"/>
<accession>A0A6A6T6N1</accession>